<dbReference type="AlphaFoldDB" id="A0A382FI70"/>
<accession>A0A382FI70</accession>
<protein>
    <submittedName>
        <fullName evidence="1">Uncharacterized protein</fullName>
    </submittedName>
</protein>
<reference evidence="1" key="1">
    <citation type="submission" date="2018-05" db="EMBL/GenBank/DDBJ databases">
        <authorList>
            <person name="Lanie J.A."/>
            <person name="Ng W.-L."/>
            <person name="Kazmierczak K.M."/>
            <person name="Andrzejewski T.M."/>
            <person name="Davidsen T.M."/>
            <person name="Wayne K.J."/>
            <person name="Tettelin H."/>
            <person name="Glass J.I."/>
            <person name="Rusch D."/>
            <person name="Podicherti R."/>
            <person name="Tsui H.-C.T."/>
            <person name="Winkler M.E."/>
        </authorList>
    </citation>
    <scope>NUCLEOTIDE SEQUENCE</scope>
</reference>
<sequence>MWDTCPVQIEVELPTELAKQVESIQENDPEFMTKILLYGLTRRTLFHHLRKGPEGTQDGSRGIQSVY</sequence>
<evidence type="ECO:0000313" key="1">
    <source>
        <dbReference type="EMBL" id="SVB62680.1"/>
    </source>
</evidence>
<name>A0A382FI70_9ZZZZ</name>
<dbReference type="EMBL" id="UINC01050108">
    <property type="protein sequence ID" value="SVB62680.1"/>
    <property type="molecule type" value="Genomic_DNA"/>
</dbReference>
<organism evidence="1">
    <name type="scientific">marine metagenome</name>
    <dbReference type="NCBI Taxonomy" id="408172"/>
    <lineage>
        <taxon>unclassified sequences</taxon>
        <taxon>metagenomes</taxon>
        <taxon>ecological metagenomes</taxon>
    </lineage>
</organism>
<proteinExistence type="predicted"/>
<gene>
    <name evidence="1" type="ORF">METZ01_LOCUS215534</name>
</gene>